<proteinExistence type="predicted"/>
<dbReference type="RefSeq" id="WP_290320870.1">
    <property type="nucleotide sequence ID" value="NZ_JAUFPN010000304.1"/>
</dbReference>
<gene>
    <name evidence="1" type="ORF">QWZ14_30615</name>
</gene>
<keyword evidence="2" id="KW-1185">Reference proteome</keyword>
<dbReference type="EMBL" id="JAUFPN010000304">
    <property type="protein sequence ID" value="MDN3568751.1"/>
    <property type="molecule type" value="Genomic_DNA"/>
</dbReference>
<reference evidence="2" key="1">
    <citation type="journal article" date="2019" name="Int. J. Syst. Evol. Microbiol.">
        <title>The Global Catalogue of Microorganisms (GCM) 10K type strain sequencing project: providing services to taxonomists for standard genome sequencing and annotation.</title>
        <authorList>
            <consortium name="The Broad Institute Genomics Platform"/>
            <consortium name="The Broad Institute Genome Sequencing Center for Infectious Disease"/>
            <person name="Wu L."/>
            <person name="Ma J."/>
        </authorList>
    </citation>
    <scope>NUCLEOTIDE SEQUENCE [LARGE SCALE GENOMIC DNA]</scope>
    <source>
        <strain evidence="2">CECT 7131</strain>
    </source>
</reference>
<organism evidence="1 2">
    <name type="scientific">Paeniroseomonas aquatica</name>
    <dbReference type="NCBI Taxonomy" id="373043"/>
    <lineage>
        <taxon>Bacteria</taxon>
        <taxon>Pseudomonadati</taxon>
        <taxon>Pseudomonadota</taxon>
        <taxon>Alphaproteobacteria</taxon>
        <taxon>Acetobacterales</taxon>
        <taxon>Acetobacteraceae</taxon>
        <taxon>Paeniroseomonas</taxon>
    </lineage>
</organism>
<evidence type="ECO:0000313" key="2">
    <source>
        <dbReference type="Proteomes" id="UP001529369"/>
    </source>
</evidence>
<name>A0ABT8AGT1_9PROT</name>
<accession>A0ABT8AGT1</accession>
<protein>
    <submittedName>
        <fullName evidence="1">Uncharacterized protein</fullName>
    </submittedName>
</protein>
<dbReference type="Proteomes" id="UP001529369">
    <property type="component" value="Unassembled WGS sequence"/>
</dbReference>
<comment type="caution">
    <text evidence="1">The sequence shown here is derived from an EMBL/GenBank/DDBJ whole genome shotgun (WGS) entry which is preliminary data.</text>
</comment>
<evidence type="ECO:0000313" key="1">
    <source>
        <dbReference type="EMBL" id="MDN3568751.1"/>
    </source>
</evidence>
<sequence length="110" mass="12322">MTTFREVHALLRQHEAVAALVRIMALHSLNTSFGSKHLKFLAPDRAVVLDGVVCGRLGYRPDPKGYGEFLGDCHTVLREAQAASTPFPFPEEGTWRVSDIEMTIFQKLRP</sequence>